<keyword evidence="3" id="KW-1185">Reference proteome</keyword>
<dbReference type="PROSITE" id="PS50011">
    <property type="entry name" value="PROTEIN_KINASE_DOM"/>
    <property type="match status" value="1"/>
</dbReference>
<reference evidence="2 3" key="1">
    <citation type="submission" date="2018-06" db="EMBL/GenBank/DDBJ databases">
        <title>Comparative genomics reveals the genomic features of Rhizophagus irregularis, R. cerebriforme, R. diaphanum and Gigaspora rosea, and their symbiotic lifestyle signature.</title>
        <authorList>
            <person name="Morin E."/>
            <person name="San Clemente H."/>
            <person name="Chen E.C.H."/>
            <person name="De La Providencia I."/>
            <person name="Hainaut M."/>
            <person name="Kuo A."/>
            <person name="Kohler A."/>
            <person name="Murat C."/>
            <person name="Tang N."/>
            <person name="Roy S."/>
            <person name="Loubradou J."/>
            <person name="Henrissat B."/>
            <person name="Grigoriev I.V."/>
            <person name="Corradi N."/>
            <person name="Roux C."/>
            <person name="Martin F.M."/>
        </authorList>
    </citation>
    <scope>NUCLEOTIDE SEQUENCE [LARGE SCALE GENOMIC DNA]</scope>
    <source>
        <strain evidence="2 3">DAOM 194757</strain>
    </source>
</reference>
<keyword evidence="2" id="KW-0808">Transferase</keyword>
<evidence type="ECO:0000313" key="3">
    <source>
        <dbReference type="Proteomes" id="UP000266673"/>
    </source>
</evidence>
<dbReference type="AlphaFoldDB" id="A0A397UW97"/>
<keyword evidence="2" id="KW-0418">Kinase</keyword>
<dbReference type="GO" id="GO:0005524">
    <property type="term" value="F:ATP binding"/>
    <property type="evidence" value="ECO:0007669"/>
    <property type="project" value="InterPro"/>
</dbReference>
<dbReference type="InterPro" id="IPR000719">
    <property type="entry name" value="Prot_kinase_dom"/>
</dbReference>
<dbReference type="SMART" id="SM00220">
    <property type="entry name" value="S_TKc"/>
    <property type="match status" value="1"/>
</dbReference>
<name>A0A397UW97_9GLOM</name>
<dbReference type="InterPro" id="IPR050167">
    <property type="entry name" value="Ser_Thr_protein_kinase"/>
</dbReference>
<dbReference type="GO" id="GO:0007165">
    <property type="term" value="P:signal transduction"/>
    <property type="evidence" value="ECO:0007669"/>
    <property type="project" value="TreeGrafter"/>
</dbReference>
<dbReference type="InterPro" id="IPR011009">
    <property type="entry name" value="Kinase-like_dom_sf"/>
</dbReference>
<accession>A0A397UW97</accession>
<dbReference type="Gene3D" id="1.10.510.10">
    <property type="entry name" value="Transferase(Phosphotransferase) domain 1"/>
    <property type="match status" value="1"/>
</dbReference>
<evidence type="ECO:0000313" key="2">
    <source>
        <dbReference type="EMBL" id="RIB11486.1"/>
    </source>
</evidence>
<evidence type="ECO:0000259" key="1">
    <source>
        <dbReference type="PROSITE" id="PS50011"/>
    </source>
</evidence>
<comment type="caution">
    <text evidence="2">The sequence shown here is derived from an EMBL/GenBank/DDBJ whole genome shotgun (WGS) entry which is preliminary data.</text>
</comment>
<gene>
    <name evidence="2" type="ORF">C2G38_1978192</name>
</gene>
<proteinExistence type="predicted"/>
<dbReference type="GO" id="GO:0004672">
    <property type="term" value="F:protein kinase activity"/>
    <property type="evidence" value="ECO:0007669"/>
    <property type="project" value="InterPro"/>
</dbReference>
<dbReference type="SUPFAM" id="SSF56112">
    <property type="entry name" value="Protein kinase-like (PK-like)"/>
    <property type="match status" value="1"/>
</dbReference>
<dbReference type="GO" id="GO:0005737">
    <property type="term" value="C:cytoplasm"/>
    <property type="evidence" value="ECO:0007669"/>
    <property type="project" value="TreeGrafter"/>
</dbReference>
<sequence length="281" mass="32159">MKWEKKLDLLALDLQLIHSYNIIHCDLHSGNIFQNDIYNAYIGDLGFATSINKTLDEKSGGIYGVLPYIAPEVLQGKPFTKATDIYSFGMIMWEISSGRVVTSEYENNDLNLAIEICEGLRPTILEGTTSCYVDLLKKCWNKDPEERPSALEIYETITNWKNDEEILASFSKSDKEMIKYFAFDFNVKDESVYGSKFINFTSYQHNRSNFTNEIISNRYNVTNEIISNRYNVTNEIISNNNIDIGSIKKGGVTNEVNSNNNIDIELVKREFVAINIEEESQ</sequence>
<organism evidence="2 3">
    <name type="scientific">Gigaspora rosea</name>
    <dbReference type="NCBI Taxonomy" id="44941"/>
    <lineage>
        <taxon>Eukaryota</taxon>
        <taxon>Fungi</taxon>
        <taxon>Fungi incertae sedis</taxon>
        <taxon>Mucoromycota</taxon>
        <taxon>Glomeromycotina</taxon>
        <taxon>Glomeromycetes</taxon>
        <taxon>Diversisporales</taxon>
        <taxon>Gigasporaceae</taxon>
        <taxon>Gigaspora</taxon>
    </lineage>
</organism>
<protein>
    <submittedName>
        <fullName evidence="2">Kinase-like domain-containing protein</fullName>
    </submittedName>
</protein>
<dbReference type="STRING" id="44941.A0A397UW97"/>
<dbReference type="PANTHER" id="PTHR23257">
    <property type="entry name" value="SERINE-THREONINE PROTEIN KINASE"/>
    <property type="match status" value="1"/>
</dbReference>
<dbReference type="Pfam" id="PF07714">
    <property type="entry name" value="PK_Tyr_Ser-Thr"/>
    <property type="match status" value="1"/>
</dbReference>
<dbReference type="Proteomes" id="UP000266673">
    <property type="component" value="Unassembled WGS sequence"/>
</dbReference>
<dbReference type="EMBL" id="QKWP01001128">
    <property type="protein sequence ID" value="RIB11486.1"/>
    <property type="molecule type" value="Genomic_DNA"/>
</dbReference>
<feature type="domain" description="Protein kinase" evidence="1">
    <location>
        <begin position="1"/>
        <end position="167"/>
    </location>
</feature>
<dbReference type="InterPro" id="IPR001245">
    <property type="entry name" value="Ser-Thr/Tyr_kinase_cat_dom"/>
</dbReference>